<comment type="caution">
    <text evidence="2">The sequence shown here is derived from an EMBL/GenBank/DDBJ whole genome shotgun (WGS) entry which is preliminary data.</text>
</comment>
<organism evidence="2 3">
    <name type="scientific">Mariniradius saccharolyticus AK6</name>
    <dbReference type="NCBI Taxonomy" id="1239962"/>
    <lineage>
        <taxon>Bacteria</taxon>
        <taxon>Pseudomonadati</taxon>
        <taxon>Bacteroidota</taxon>
        <taxon>Cytophagia</taxon>
        <taxon>Cytophagales</taxon>
        <taxon>Cyclobacteriaceae</taxon>
        <taxon>Mariniradius</taxon>
    </lineage>
</organism>
<dbReference type="InterPro" id="IPR050834">
    <property type="entry name" value="Glycosyltransf_2"/>
</dbReference>
<evidence type="ECO:0000313" key="2">
    <source>
        <dbReference type="EMBL" id="EMS32306.1"/>
    </source>
</evidence>
<dbReference type="InParanoid" id="M7Y4Y2"/>
<dbReference type="GO" id="GO:0016740">
    <property type="term" value="F:transferase activity"/>
    <property type="evidence" value="ECO:0007669"/>
    <property type="project" value="UniProtKB-KW"/>
</dbReference>
<dbReference type="STRING" id="1239962.C943_01569"/>
<dbReference type="Gene3D" id="3.90.550.10">
    <property type="entry name" value="Spore Coat Polysaccharide Biosynthesis Protein SpsA, Chain A"/>
    <property type="match status" value="1"/>
</dbReference>
<keyword evidence="3" id="KW-1185">Reference proteome</keyword>
<gene>
    <name evidence="2" type="ORF">C943_01569</name>
</gene>
<reference evidence="2" key="1">
    <citation type="submission" date="2013-01" db="EMBL/GenBank/DDBJ databases">
        <title>Genome assembly of Mariniradius saccharolyticus AK6.</title>
        <authorList>
            <person name="Vaidya B."/>
            <person name="Khatri I."/>
            <person name="Tanuku N.R.S."/>
            <person name="Subramanian S."/>
            <person name="Pinnaka A."/>
        </authorList>
    </citation>
    <scope>NUCLEOTIDE SEQUENCE [LARGE SCALE GENOMIC DNA]</scope>
    <source>
        <strain evidence="2">AK6</strain>
    </source>
</reference>
<dbReference type="SUPFAM" id="SSF53448">
    <property type="entry name" value="Nucleotide-diphospho-sugar transferases"/>
    <property type="match status" value="1"/>
</dbReference>
<dbReference type="PANTHER" id="PTHR43685">
    <property type="entry name" value="GLYCOSYLTRANSFERASE"/>
    <property type="match status" value="1"/>
</dbReference>
<evidence type="ECO:0000259" key="1">
    <source>
        <dbReference type="Pfam" id="PF00535"/>
    </source>
</evidence>
<dbReference type="AlphaFoldDB" id="M7Y4Y2"/>
<dbReference type="Proteomes" id="UP000010953">
    <property type="component" value="Unassembled WGS sequence"/>
</dbReference>
<dbReference type="EMBL" id="AMZY02000014">
    <property type="protein sequence ID" value="EMS32306.1"/>
    <property type="molecule type" value="Genomic_DNA"/>
</dbReference>
<dbReference type="OrthoDB" id="927791at2"/>
<sequence length="306" mass="35095">MLREEIVSVIIPAFNAGRFIEGTIESVKDLKAVGEIIIVEDGSTDDTYAICLRLSQAVRKIKLFTHPGRVNRGEAASRNLGISQAKLPFVSFLDADDKYYSNRFDKDIVVFDSHSDIEAVYSKTALKFMETGDFLGFGGEYLKKDSPAEFFKEALEKGYFLFDVNGVTFKRESLLKNKLFDERLALHADTELWWRLLRKLRFEPGETDFPVAVAIRHSKNSINKKNRLSELKLIVVYMDNVGLMNLADFEKRFLIYKISRIFSNPIKSHGIRKVVLHGIQLLVLPFSNLFLSGFYRWGQSRFELKA</sequence>
<name>M7Y4Y2_9BACT</name>
<dbReference type="eggNOG" id="COG1215">
    <property type="taxonomic scope" value="Bacteria"/>
</dbReference>
<dbReference type="RefSeq" id="WP_008629565.1">
    <property type="nucleotide sequence ID" value="NZ_AMZY02000014.1"/>
</dbReference>
<feature type="domain" description="Glycosyltransferase 2-like" evidence="1">
    <location>
        <begin position="8"/>
        <end position="104"/>
    </location>
</feature>
<dbReference type="CDD" id="cd00761">
    <property type="entry name" value="Glyco_tranf_GTA_type"/>
    <property type="match status" value="1"/>
</dbReference>
<dbReference type="Pfam" id="PF00535">
    <property type="entry name" value="Glycos_transf_2"/>
    <property type="match status" value="1"/>
</dbReference>
<accession>M7Y4Y2</accession>
<dbReference type="InterPro" id="IPR029044">
    <property type="entry name" value="Nucleotide-diphossugar_trans"/>
</dbReference>
<evidence type="ECO:0000313" key="3">
    <source>
        <dbReference type="Proteomes" id="UP000010953"/>
    </source>
</evidence>
<protein>
    <submittedName>
        <fullName evidence="2">Glycosyltransferase PglI</fullName>
    </submittedName>
</protein>
<dbReference type="PANTHER" id="PTHR43685:SF2">
    <property type="entry name" value="GLYCOSYLTRANSFERASE 2-LIKE DOMAIN-CONTAINING PROTEIN"/>
    <property type="match status" value="1"/>
</dbReference>
<dbReference type="InterPro" id="IPR001173">
    <property type="entry name" value="Glyco_trans_2-like"/>
</dbReference>
<proteinExistence type="predicted"/>